<protein>
    <submittedName>
        <fullName evidence="1">Uncharacterized protein</fullName>
    </submittedName>
</protein>
<dbReference type="Proteomes" id="UP000030104">
    <property type="component" value="Unassembled WGS sequence"/>
</dbReference>
<evidence type="ECO:0000313" key="2">
    <source>
        <dbReference type="Proteomes" id="UP000030104"/>
    </source>
</evidence>
<gene>
    <name evidence="1" type="ORF">PITC_054830</name>
</gene>
<organism evidence="1 2">
    <name type="scientific">Penicillium italicum</name>
    <name type="common">Blue mold</name>
    <dbReference type="NCBI Taxonomy" id="40296"/>
    <lineage>
        <taxon>Eukaryota</taxon>
        <taxon>Fungi</taxon>
        <taxon>Dikarya</taxon>
        <taxon>Ascomycota</taxon>
        <taxon>Pezizomycotina</taxon>
        <taxon>Eurotiomycetes</taxon>
        <taxon>Eurotiomycetidae</taxon>
        <taxon>Eurotiales</taxon>
        <taxon>Aspergillaceae</taxon>
        <taxon>Penicillium</taxon>
    </lineage>
</organism>
<name>A0A0A2K7N1_PENIT</name>
<sequence>MFRNPREVVPDAVSSAFSQILKPLPVISWGQLVT</sequence>
<dbReference type="EMBL" id="JQGA01001615">
    <property type="protein sequence ID" value="KGO63857.1"/>
    <property type="molecule type" value="Genomic_DNA"/>
</dbReference>
<comment type="caution">
    <text evidence="1">The sequence shown here is derived from an EMBL/GenBank/DDBJ whole genome shotgun (WGS) entry which is preliminary data.</text>
</comment>
<dbReference type="AlphaFoldDB" id="A0A0A2K7N1"/>
<accession>A0A0A2K7N1</accession>
<evidence type="ECO:0000313" key="1">
    <source>
        <dbReference type="EMBL" id="KGO63857.1"/>
    </source>
</evidence>
<keyword evidence="2" id="KW-1185">Reference proteome</keyword>
<dbReference type="OrthoDB" id="3700556at2759"/>
<proteinExistence type="predicted"/>
<reference evidence="1 2" key="1">
    <citation type="journal article" date="2015" name="Mol. Plant Microbe Interact.">
        <title>Genome, transcriptome, and functional analyses of Penicillium expansum provide new insights into secondary metabolism and pathogenicity.</title>
        <authorList>
            <person name="Ballester A.R."/>
            <person name="Marcet-Houben M."/>
            <person name="Levin E."/>
            <person name="Sela N."/>
            <person name="Selma-Lazaro C."/>
            <person name="Carmona L."/>
            <person name="Wisniewski M."/>
            <person name="Droby S."/>
            <person name="Gonzalez-Candelas L."/>
            <person name="Gabaldon T."/>
        </authorList>
    </citation>
    <scope>NUCLEOTIDE SEQUENCE [LARGE SCALE GENOMIC DNA]</scope>
    <source>
        <strain evidence="1 2">PHI-1</strain>
    </source>
</reference>
<dbReference type="HOGENOM" id="CLU_3377293_0_0_1"/>